<sequence length="199" mass="22918">MINSTAPVLDRNMFFVKEHVGMFKAANNFDIHDPETNEILLECREDDLGFFTKMLRFTDYKRMTPFNVEIKEPNGKTLIRVSRGVSFFRSVVEVFDENNTLIGKFRQRMLSIGGKFDVLTPDDQVICQLKGKWSSWEFRFEKEGNELAMVSKKWAGIGKELFTTADNYMLTINDNVPSGHVARKLILAAVMCIDMVLKE</sequence>
<dbReference type="KEGG" id="fax:FUAX_10730"/>
<dbReference type="AlphaFoldDB" id="A0AAU9CIC8"/>
<dbReference type="PANTHER" id="PTHR23248">
    <property type="entry name" value="PHOSPHOLIPID SCRAMBLASE-RELATED"/>
    <property type="match status" value="1"/>
</dbReference>
<dbReference type="InterPro" id="IPR005552">
    <property type="entry name" value="Scramblase"/>
</dbReference>
<proteinExistence type="predicted"/>
<organism evidence="1 2">
    <name type="scientific">Fulvitalea axinellae</name>
    <dbReference type="NCBI Taxonomy" id="1182444"/>
    <lineage>
        <taxon>Bacteria</taxon>
        <taxon>Pseudomonadati</taxon>
        <taxon>Bacteroidota</taxon>
        <taxon>Cytophagia</taxon>
        <taxon>Cytophagales</taxon>
        <taxon>Persicobacteraceae</taxon>
        <taxon>Fulvitalea</taxon>
    </lineage>
</organism>
<dbReference type="InterPro" id="IPR025659">
    <property type="entry name" value="Tubby-like_C"/>
</dbReference>
<dbReference type="PANTHER" id="PTHR23248:SF9">
    <property type="entry name" value="PHOSPHOLIPID SCRAMBLASE"/>
    <property type="match status" value="1"/>
</dbReference>
<dbReference type="SUPFAM" id="SSF54518">
    <property type="entry name" value="Tubby C-terminal domain-like"/>
    <property type="match status" value="1"/>
</dbReference>
<protein>
    <submittedName>
        <fullName evidence="1">RNAse</fullName>
    </submittedName>
</protein>
<dbReference type="Proteomes" id="UP001348817">
    <property type="component" value="Chromosome"/>
</dbReference>
<accession>A0AAU9CIC8</accession>
<dbReference type="RefSeq" id="WP_338393887.1">
    <property type="nucleotide sequence ID" value="NZ_AP025314.1"/>
</dbReference>
<name>A0AAU9CIC8_9BACT</name>
<dbReference type="GO" id="GO:0005886">
    <property type="term" value="C:plasma membrane"/>
    <property type="evidence" value="ECO:0007669"/>
    <property type="project" value="TreeGrafter"/>
</dbReference>
<dbReference type="InterPro" id="IPR038595">
    <property type="entry name" value="LOR_sf"/>
</dbReference>
<evidence type="ECO:0000313" key="2">
    <source>
        <dbReference type="Proteomes" id="UP001348817"/>
    </source>
</evidence>
<gene>
    <name evidence="1" type="ORF">FUAX_10730</name>
</gene>
<dbReference type="Pfam" id="PF03803">
    <property type="entry name" value="Scramblase"/>
    <property type="match status" value="1"/>
</dbReference>
<evidence type="ECO:0000313" key="1">
    <source>
        <dbReference type="EMBL" id="BDD08641.1"/>
    </source>
</evidence>
<dbReference type="GO" id="GO:0017128">
    <property type="term" value="F:phospholipid scramblase activity"/>
    <property type="evidence" value="ECO:0007669"/>
    <property type="project" value="InterPro"/>
</dbReference>
<dbReference type="EMBL" id="AP025314">
    <property type="protein sequence ID" value="BDD08641.1"/>
    <property type="molecule type" value="Genomic_DNA"/>
</dbReference>
<keyword evidence="2" id="KW-1185">Reference proteome</keyword>
<dbReference type="Gene3D" id="2.40.160.200">
    <property type="entry name" value="LURP1-related"/>
    <property type="match status" value="1"/>
</dbReference>
<reference evidence="1 2" key="1">
    <citation type="submission" date="2021-12" db="EMBL/GenBank/DDBJ databases">
        <title>Genome sequencing of bacteria with rrn-lacking chromosome and rrn-plasmid.</title>
        <authorList>
            <person name="Anda M."/>
            <person name="Iwasaki W."/>
        </authorList>
    </citation>
    <scope>NUCLEOTIDE SEQUENCE [LARGE SCALE GENOMIC DNA]</scope>
    <source>
        <strain evidence="1 2">DSM 100852</strain>
    </source>
</reference>